<dbReference type="STRING" id="90262.A0A1X2IN65"/>
<dbReference type="Proteomes" id="UP000193560">
    <property type="component" value="Unassembled WGS sequence"/>
</dbReference>
<dbReference type="SUPFAM" id="SSF53613">
    <property type="entry name" value="Ribokinase-like"/>
    <property type="match status" value="1"/>
</dbReference>
<comment type="caution">
    <text evidence="2">The sequence shown here is derived from an EMBL/GenBank/DDBJ whole genome shotgun (WGS) entry which is preliminary data.</text>
</comment>
<keyword evidence="2" id="KW-0418">Kinase</keyword>
<dbReference type="PANTHER" id="PTHR47098">
    <property type="entry name" value="PROTEIN MAK32"/>
    <property type="match status" value="1"/>
</dbReference>
<dbReference type="AlphaFoldDB" id="A0A1X2IN65"/>
<dbReference type="GO" id="GO:0016301">
    <property type="term" value="F:kinase activity"/>
    <property type="evidence" value="ECO:0007669"/>
    <property type="project" value="UniProtKB-KW"/>
</dbReference>
<dbReference type="InterPro" id="IPR029056">
    <property type="entry name" value="Ribokinase-like"/>
</dbReference>
<dbReference type="PANTHER" id="PTHR47098:SF2">
    <property type="entry name" value="PROTEIN MAK32"/>
    <property type="match status" value="1"/>
</dbReference>
<organism evidence="2 3">
    <name type="scientific">Absidia repens</name>
    <dbReference type="NCBI Taxonomy" id="90262"/>
    <lineage>
        <taxon>Eukaryota</taxon>
        <taxon>Fungi</taxon>
        <taxon>Fungi incertae sedis</taxon>
        <taxon>Mucoromycota</taxon>
        <taxon>Mucoromycotina</taxon>
        <taxon>Mucoromycetes</taxon>
        <taxon>Mucorales</taxon>
        <taxon>Cunninghamellaceae</taxon>
        <taxon>Absidia</taxon>
    </lineage>
</organism>
<gene>
    <name evidence="2" type="ORF">BCR42DRAFT_218432</name>
</gene>
<evidence type="ECO:0000313" key="3">
    <source>
        <dbReference type="Proteomes" id="UP000193560"/>
    </source>
</evidence>
<evidence type="ECO:0000313" key="2">
    <source>
        <dbReference type="EMBL" id="ORZ19467.1"/>
    </source>
</evidence>
<dbReference type="Gene3D" id="3.40.1190.20">
    <property type="match status" value="1"/>
</dbReference>
<keyword evidence="3" id="KW-1185">Reference proteome</keyword>
<dbReference type="Pfam" id="PF00294">
    <property type="entry name" value="PfkB"/>
    <property type="match status" value="1"/>
</dbReference>
<feature type="domain" description="Carbohydrate kinase PfkB" evidence="1">
    <location>
        <begin position="172"/>
        <end position="302"/>
    </location>
</feature>
<dbReference type="EMBL" id="MCGE01000007">
    <property type="protein sequence ID" value="ORZ19467.1"/>
    <property type="molecule type" value="Genomic_DNA"/>
</dbReference>
<reference evidence="2 3" key="1">
    <citation type="submission" date="2016-07" db="EMBL/GenBank/DDBJ databases">
        <title>Pervasive Adenine N6-methylation of Active Genes in Fungi.</title>
        <authorList>
            <consortium name="DOE Joint Genome Institute"/>
            <person name="Mondo S.J."/>
            <person name="Dannebaum R.O."/>
            <person name="Kuo R.C."/>
            <person name="Labutti K."/>
            <person name="Haridas S."/>
            <person name="Kuo A."/>
            <person name="Salamov A."/>
            <person name="Ahrendt S.R."/>
            <person name="Lipzen A."/>
            <person name="Sullivan W."/>
            <person name="Andreopoulos W.B."/>
            <person name="Clum A."/>
            <person name="Lindquist E."/>
            <person name="Daum C."/>
            <person name="Ramamoorthy G.K."/>
            <person name="Gryganskyi A."/>
            <person name="Culley D."/>
            <person name="Magnuson J.K."/>
            <person name="James T.Y."/>
            <person name="O'Malley M.A."/>
            <person name="Stajich J.E."/>
            <person name="Spatafora J.W."/>
            <person name="Visel A."/>
            <person name="Grigoriev I.V."/>
        </authorList>
    </citation>
    <scope>NUCLEOTIDE SEQUENCE [LARGE SCALE GENOMIC DNA]</scope>
    <source>
        <strain evidence="2 3">NRRL 1336</strain>
    </source>
</reference>
<dbReference type="InterPro" id="IPR011611">
    <property type="entry name" value="PfkB_dom"/>
</dbReference>
<dbReference type="OrthoDB" id="497927at2759"/>
<proteinExistence type="predicted"/>
<evidence type="ECO:0000259" key="1">
    <source>
        <dbReference type="Pfam" id="PF00294"/>
    </source>
</evidence>
<name>A0A1X2IN65_9FUNG</name>
<accession>A0A1X2IN65</accession>
<keyword evidence="2" id="KW-0808">Transferase</keyword>
<sequence>MRYPTLGSVGSLIIDDIIFEDGTEQRDVIGGAGIFAIYGMRIWFQANEAKHIGYVAQRGFDQPKSIDDALTSLDINLISKIHPDKHTTRGLNTFGPNDHRDFEYIHPIIRNTPADFPDDWIQSMTMVHIICSTERAIEIVSDWRDRETKLNKSQPTQFLWEPLPWACLAENYQHIKEAGKYVDIITPNHEEVASMLGLETEGIDTVDLVEKCGEHLVRDFPHATIVIRASKYGAAVWTPSCPTSVWVPPYWTTPEHVVDVVGAGNAFCGGFMVGWQRSHGDAVTSAMYGSISSSFVVEQVGVPHLVSSPNDPNLQAWNDGPSPNNRLEQLKIRCSRTHS</sequence>
<protein>
    <submittedName>
        <fullName evidence="2">Ribokinase-like protein</fullName>
    </submittedName>
</protein>